<evidence type="ECO:0000256" key="1">
    <source>
        <dbReference type="SAM" id="MobiDB-lite"/>
    </source>
</evidence>
<feature type="region of interest" description="Disordered" evidence="1">
    <location>
        <begin position="117"/>
        <end position="147"/>
    </location>
</feature>
<dbReference type="Proteomes" id="UP000028878">
    <property type="component" value="Unassembled WGS sequence"/>
</dbReference>
<evidence type="ECO:0000313" key="2">
    <source>
        <dbReference type="EMBL" id="CDN90160.1"/>
    </source>
</evidence>
<reference evidence="3" key="1">
    <citation type="submission" date="2014-11" db="EMBL/GenBank/DDBJ databases">
        <title>Draft genome sequence of Hydrogenophaga intermedia S1.</title>
        <authorList>
            <person name="Gan H.M."/>
            <person name="Chew T.H."/>
            <person name="Stolz A."/>
        </authorList>
    </citation>
    <scope>NUCLEOTIDE SEQUENCE [LARGE SCALE GENOMIC DNA]</scope>
    <source>
        <strain evidence="3">S1</strain>
    </source>
</reference>
<name>A0A1L1PLD0_HYDIT</name>
<gene>
    <name evidence="2" type="ORF">BN948_04602</name>
</gene>
<sequence length="147" mass="16002">MQTNASPPTPPSVTLPVALVADLQDSLLIAMTDLQRLEGLLDHATGNLLERFGNANRDLEALEGALGEELTRIRHSLHQAVTELQFHDMATQLLAHTSGMLKGCAWRLAEQAIAPEEDEVPLDLDPMPERPSPVTQSEMDAGSVELF</sequence>
<dbReference type="RefSeq" id="WP_009519656.1">
    <property type="nucleotide sequence ID" value="NZ_CCAE010000068.1"/>
</dbReference>
<organism evidence="2 3">
    <name type="scientific">Hydrogenophaga intermedia</name>
    <dbReference type="NCBI Taxonomy" id="65786"/>
    <lineage>
        <taxon>Bacteria</taxon>
        <taxon>Pseudomonadati</taxon>
        <taxon>Pseudomonadota</taxon>
        <taxon>Betaproteobacteria</taxon>
        <taxon>Burkholderiales</taxon>
        <taxon>Comamonadaceae</taxon>
        <taxon>Hydrogenophaga</taxon>
    </lineage>
</organism>
<evidence type="ECO:0000313" key="3">
    <source>
        <dbReference type="Proteomes" id="UP000028878"/>
    </source>
</evidence>
<evidence type="ECO:0008006" key="4">
    <source>
        <dbReference type="Google" id="ProtNLM"/>
    </source>
</evidence>
<proteinExistence type="predicted"/>
<dbReference type="EMBL" id="CCAE010000068">
    <property type="protein sequence ID" value="CDN90160.1"/>
    <property type="molecule type" value="Genomic_DNA"/>
</dbReference>
<protein>
    <recommendedName>
        <fullName evidence="4">Chemotaxis protein</fullName>
    </recommendedName>
</protein>
<accession>A0A1L1PLD0</accession>
<dbReference type="AlphaFoldDB" id="A0A1L1PLD0"/>
<keyword evidence="3" id="KW-1185">Reference proteome</keyword>